<evidence type="ECO:0000313" key="2">
    <source>
        <dbReference type="Proteomes" id="UP000061569"/>
    </source>
</evidence>
<proteinExistence type="predicted"/>
<reference evidence="1 2" key="1">
    <citation type="submission" date="2015-11" db="EMBL/GenBank/DDBJ databases">
        <title>Genome sequences of Lysobacter enzymogenes strain C3 and Lysobacter antibioticus ATCC 29479.</title>
        <authorList>
            <person name="Kobayashi D.Y."/>
        </authorList>
    </citation>
    <scope>NUCLEOTIDE SEQUENCE [LARGE SCALE GENOMIC DNA]</scope>
    <source>
        <strain evidence="1 2">C3</strain>
    </source>
</reference>
<name>A0A0S2DB82_LYSEN</name>
<protein>
    <submittedName>
        <fullName evidence="1">Uncharacterized protein</fullName>
    </submittedName>
</protein>
<gene>
    <name evidence="1" type="ORF">GLE_0406</name>
</gene>
<accession>A0A0S2DB82</accession>
<dbReference type="EMBL" id="CP013140">
    <property type="protein sequence ID" value="ALN55764.1"/>
    <property type="molecule type" value="Genomic_DNA"/>
</dbReference>
<dbReference type="KEGG" id="lez:GLE_0406"/>
<dbReference type="Proteomes" id="UP000061569">
    <property type="component" value="Chromosome"/>
</dbReference>
<organism evidence="1 2">
    <name type="scientific">Lysobacter enzymogenes</name>
    <dbReference type="NCBI Taxonomy" id="69"/>
    <lineage>
        <taxon>Bacteria</taxon>
        <taxon>Pseudomonadati</taxon>
        <taxon>Pseudomonadota</taxon>
        <taxon>Gammaproteobacteria</taxon>
        <taxon>Lysobacterales</taxon>
        <taxon>Lysobacteraceae</taxon>
        <taxon>Lysobacter</taxon>
    </lineage>
</organism>
<sequence length="78" mass="8432">MKISTPERRNRSSRLSLVAMLAFAFAASFSATAVEPDCEDCKITYLVCLRNAPPLGHLVCSIQYSQCLAAHNCPASSP</sequence>
<dbReference type="AlphaFoldDB" id="A0A0S2DB82"/>
<dbReference type="PATRIC" id="fig|69.6.peg.403"/>
<evidence type="ECO:0000313" key="1">
    <source>
        <dbReference type="EMBL" id="ALN55764.1"/>
    </source>
</evidence>